<name>A0A1Q2YAG6_9ASCO</name>
<comment type="function">
    <text evidence="4">Necessary for protein synthesis in mitochondria. Functions as a ribosome recycling factor in mitochondria.</text>
</comment>
<dbReference type="EMBL" id="BDGI01000001">
    <property type="protein sequence ID" value="GAV26554.1"/>
    <property type="molecule type" value="Genomic_DNA"/>
</dbReference>
<proteinExistence type="inferred from homology"/>
<dbReference type="Gene3D" id="1.10.132.20">
    <property type="entry name" value="Ribosome-recycling factor"/>
    <property type="match status" value="1"/>
</dbReference>
<evidence type="ECO:0000259" key="7">
    <source>
        <dbReference type="Pfam" id="PF01765"/>
    </source>
</evidence>
<evidence type="ECO:0000256" key="1">
    <source>
        <dbReference type="ARBA" id="ARBA00005912"/>
    </source>
</evidence>
<organism evidence="8 9">
    <name type="scientific">Pichia membranifaciens</name>
    <dbReference type="NCBI Taxonomy" id="4926"/>
    <lineage>
        <taxon>Eukaryota</taxon>
        <taxon>Fungi</taxon>
        <taxon>Dikarya</taxon>
        <taxon>Ascomycota</taxon>
        <taxon>Saccharomycotina</taxon>
        <taxon>Pichiomycetes</taxon>
        <taxon>Pichiales</taxon>
        <taxon>Pichiaceae</taxon>
        <taxon>Pichia</taxon>
    </lineage>
</organism>
<evidence type="ECO:0000256" key="2">
    <source>
        <dbReference type="ARBA" id="ARBA00020581"/>
    </source>
</evidence>
<protein>
    <recommendedName>
        <fullName evidence="2">Ribosome-recycling factor, mitochondrial</fullName>
    </recommendedName>
    <alternativeName>
        <fullName evidence="5">Ribosome-releasing factor, mitochondrial</fullName>
    </alternativeName>
</protein>
<feature type="domain" description="Ribosome recycling factor" evidence="7">
    <location>
        <begin position="87"/>
        <end position="253"/>
    </location>
</feature>
<evidence type="ECO:0000256" key="6">
    <source>
        <dbReference type="SAM" id="MobiDB-lite"/>
    </source>
</evidence>
<evidence type="ECO:0000256" key="3">
    <source>
        <dbReference type="ARBA" id="ARBA00022917"/>
    </source>
</evidence>
<dbReference type="GO" id="GO:0043023">
    <property type="term" value="F:ribosomal large subunit binding"/>
    <property type="evidence" value="ECO:0007669"/>
    <property type="project" value="TreeGrafter"/>
</dbReference>
<dbReference type="OrthoDB" id="407355at2759"/>
<evidence type="ECO:0000313" key="9">
    <source>
        <dbReference type="Proteomes" id="UP000186136"/>
    </source>
</evidence>
<dbReference type="InterPro" id="IPR023584">
    <property type="entry name" value="Ribosome_recyc_fac_dom"/>
</dbReference>
<dbReference type="InterPro" id="IPR002661">
    <property type="entry name" value="Ribosome_recyc_fac"/>
</dbReference>
<comment type="similarity">
    <text evidence="1">Belongs to the RRF family.</text>
</comment>
<dbReference type="AlphaFoldDB" id="A0A1Q2YAG6"/>
<dbReference type="GO" id="GO:0006412">
    <property type="term" value="P:translation"/>
    <property type="evidence" value="ECO:0007669"/>
    <property type="project" value="UniProtKB-KW"/>
</dbReference>
<keyword evidence="9" id="KW-1185">Reference proteome</keyword>
<keyword evidence="3" id="KW-0648">Protein biosynthesis</keyword>
<evidence type="ECO:0000256" key="5">
    <source>
        <dbReference type="ARBA" id="ARBA00033107"/>
    </source>
</evidence>
<dbReference type="InterPro" id="IPR036191">
    <property type="entry name" value="RRF_sf"/>
</dbReference>
<gene>
    <name evidence="8" type="ORF">PMKS-000008</name>
</gene>
<accession>A0A1Q2YAG6</accession>
<reference evidence="8 9" key="1">
    <citation type="submission" date="2016-08" db="EMBL/GenBank/DDBJ databases">
        <title>Whole genome shotgun sequence of Pichia membranifaciens KS47-1.</title>
        <authorList>
            <person name="Konishi M."/>
            <person name="Ishida M."/>
            <person name="Arakawa T."/>
            <person name="Kato Y."/>
            <person name="Horiuchi J."/>
        </authorList>
    </citation>
    <scope>NUCLEOTIDE SEQUENCE [LARGE SCALE GENOMIC DNA]</scope>
    <source>
        <strain evidence="8 9">KS47-1</strain>
    </source>
</reference>
<dbReference type="SUPFAM" id="SSF55194">
    <property type="entry name" value="Ribosome recycling factor, RRF"/>
    <property type="match status" value="1"/>
</dbReference>
<dbReference type="Pfam" id="PF01765">
    <property type="entry name" value="RRF"/>
    <property type="match status" value="1"/>
</dbReference>
<dbReference type="Proteomes" id="UP000186136">
    <property type="component" value="Unassembled WGS sequence"/>
</dbReference>
<evidence type="ECO:0000256" key="4">
    <source>
        <dbReference type="ARBA" id="ARBA00024909"/>
    </source>
</evidence>
<dbReference type="PANTHER" id="PTHR20982:SF3">
    <property type="entry name" value="MITOCHONDRIAL RIBOSOME RECYCLING FACTOR PSEUDO 1"/>
    <property type="match status" value="1"/>
</dbReference>
<dbReference type="GO" id="GO:0005739">
    <property type="term" value="C:mitochondrion"/>
    <property type="evidence" value="ECO:0007669"/>
    <property type="project" value="TreeGrafter"/>
</dbReference>
<feature type="region of interest" description="Disordered" evidence="6">
    <location>
        <begin position="38"/>
        <end position="58"/>
    </location>
</feature>
<dbReference type="PANTHER" id="PTHR20982">
    <property type="entry name" value="RIBOSOME RECYCLING FACTOR"/>
    <property type="match status" value="1"/>
</dbReference>
<evidence type="ECO:0000313" key="8">
    <source>
        <dbReference type="EMBL" id="GAV26554.1"/>
    </source>
</evidence>
<sequence>MSITNSLLFNRRCFSLVSPLFQLKRSFSATTAACAKKSKKESKKDSKKGNSKATADAGEDAEEIVLDPKAILSGLKAKYDDSFTQFTKKLTEMKMGRANPAIFDKLKVKIDDSYVATFPEIAMTAMKGTSFLNITVFDPNHTRRVVSAILDADMNLNPEVDPKNEQLLKVKLPNSTKELKAKQIKQMKELLDQFKSSATFKNSLQSIRSSFMKDLKNVEGSKDIVRKLTTDIDASYKTYAEKFTTAFKNTEKSMN</sequence>
<comment type="caution">
    <text evidence="8">The sequence shown here is derived from an EMBL/GenBank/DDBJ whole genome shotgun (WGS) entry which is preliminary data.</text>
</comment>
<dbReference type="Gene3D" id="3.30.1360.40">
    <property type="match status" value="1"/>
</dbReference>